<dbReference type="EMBL" id="OX465078">
    <property type="protein sequence ID" value="CAI9272170.1"/>
    <property type="molecule type" value="Genomic_DNA"/>
</dbReference>
<keyword evidence="2" id="KW-1185">Reference proteome</keyword>
<evidence type="ECO:0000313" key="2">
    <source>
        <dbReference type="Proteomes" id="UP001177003"/>
    </source>
</evidence>
<sequence>MKVAHRIIDSLVTPREERSTISELELKILYAMAHPEDNLVPHYGQFLFHKLLCMSTSRPRKIYCGGIVSVLAKSAQARAPYPGPHHPLPGEPYLTTAVIESMRLFRSATDDTYHKNVGQNHDPKLPITPENKGILDLRNPIHMTD</sequence>
<gene>
    <name evidence="1" type="ORF">LSALG_LOCUS12414</name>
</gene>
<reference evidence="1" key="1">
    <citation type="submission" date="2023-04" db="EMBL/GenBank/DDBJ databases">
        <authorList>
            <person name="Vijverberg K."/>
            <person name="Xiong W."/>
            <person name="Schranz E."/>
        </authorList>
    </citation>
    <scope>NUCLEOTIDE SEQUENCE</scope>
</reference>
<name>A0AA35VSJ1_LACSI</name>
<protein>
    <submittedName>
        <fullName evidence="1">Uncharacterized protein</fullName>
    </submittedName>
</protein>
<evidence type="ECO:0000313" key="1">
    <source>
        <dbReference type="EMBL" id="CAI9272170.1"/>
    </source>
</evidence>
<accession>A0AA35VSJ1</accession>
<dbReference type="Proteomes" id="UP001177003">
    <property type="component" value="Chromosome 2"/>
</dbReference>
<organism evidence="1 2">
    <name type="scientific">Lactuca saligna</name>
    <name type="common">Willowleaf lettuce</name>
    <dbReference type="NCBI Taxonomy" id="75948"/>
    <lineage>
        <taxon>Eukaryota</taxon>
        <taxon>Viridiplantae</taxon>
        <taxon>Streptophyta</taxon>
        <taxon>Embryophyta</taxon>
        <taxon>Tracheophyta</taxon>
        <taxon>Spermatophyta</taxon>
        <taxon>Magnoliopsida</taxon>
        <taxon>eudicotyledons</taxon>
        <taxon>Gunneridae</taxon>
        <taxon>Pentapetalae</taxon>
        <taxon>asterids</taxon>
        <taxon>campanulids</taxon>
        <taxon>Asterales</taxon>
        <taxon>Asteraceae</taxon>
        <taxon>Cichorioideae</taxon>
        <taxon>Cichorieae</taxon>
        <taxon>Lactucinae</taxon>
        <taxon>Lactuca</taxon>
    </lineage>
</organism>
<proteinExistence type="predicted"/>
<dbReference type="AlphaFoldDB" id="A0AA35VSJ1"/>